<dbReference type="InterPro" id="IPR000709">
    <property type="entry name" value="Leu_Ile_Val-bd"/>
</dbReference>
<evidence type="ECO:0000256" key="4">
    <source>
        <dbReference type="ARBA" id="ARBA00022970"/>
    </source>
</evidence>
<dbReference type="Proteomes" id="UP000012081">
    <property type="component" value="Unassembled WGS sequence"/>
</dbReference>
<dbReference type="InterPro" id="IPR028081">
    <property type="entry name" value="Leu-bd"/>
</dbReference>
<feature type="domain" description="Leucine-binding protein" evidence="7">
    <location>
        <begin position="60"/>
        <end position="404"/>
    </location>
</feature>
<dbReference type="PRINTS" id="PR00337">
    <property type="entry name" value="LEUILEVALBP"/>
</dbReference>
<keyword evidence="2" id="KW-0813">Transport</keyword>
<evidence type="ECO:0000256" key="2">
    <source>
        <dbReference type="ARBA" id="ARBA00022448"/>
    </source>
</evidence>
<dbReference type="STRING" id="1300222.I532_23889"/>
<evidence type="ECO:0000256" key="3">
    <source>
        <dbReference type="ARBA" id="ARBA00022729"/>
    </source>
</evidence>
<evidence type="ECO:0000313" key="9">
    <source>
        <dbReference type="Proteomes" id="UP000012081"/>
    </source>
</evidence>
<comment type="caution">
    <text evidence="8">The sequence shown here is derived from an EMBL/GenBank/DDBJ whole genome shotgun (WGS) entry which is preliminary data.</text>
</comment>
<dbReference type="InterPro" id="IPR028082">
    <property type="entry name" value="Peripla_BP_I"/>
</dbReference>
<reference evidence="8 9" key="1">
    <citation type="submission" date="2013-03" db="EMBL/GenBank/DDBJ databases">
        <title>Assembly of a new bacterial strain Brevibacillus borstelensis AK1.</title>
        <authorList>
            <person name="Rajan I."/>
            <person name="PoliReddy D."/>
            <person name="Sugumar T."/>
            <person name="Rathinam K."/>
            <person name="Alqarawi S."/>
            <person name="Khalil A.B."/>
            <person name="Sivakumar N."/>
        </authorList>
    </citation>
    <scope>NUCLEOTIDE SEQUENCE [LARGE SCALE GENOMIC DNA]</scope>
    <source>
        <strain evidence="8 9">AK1</strain>
    </source>
</reference>
<dbReference type="PANTHER" id="PTHR47151">
    <property type="entry name" value="LEU/ILE/VAL-BINDING ABC TRANSPORTER SUBUNIT"/>
    <property type="match status" value="1"/>
</dbReference>
<feature type="region of interest" description="Disordered" evidence="5">
    <location>
        <begin position="31"/>
        <end position="53"/>
    </location>
</feature>
<dbReference type="PANTHER" id="PTHR47151:SF2">
    <property type="entry name" value="AMINO ACID BINDING PROTEIN"/>
    <property type="match status" value="1"/>
</dbReference>
<evidence type="ECO:0000313" key="8">
    <source>
        <dbReference type="EMBL" id="EMT50139.1"/>
    </source>
</evidence>
<dbReference type="RefSeq" id="WP_003392541.1">
    <property type="nucleotide sequence ID" value="NZ_APBN01000020.1"/>
</dbReference>
<keyword evidence="9" id="KW-1185">Reference proteome</keyword>
<keyword evidence="3 6" id="KW-0732">Signal</keyword>
<dbReference type="SUPFAM" id="SSF53822">
    <property type="entry name" value="Periplasmic binding protein-like I"/>
    <property type="match status" value="1"/>
</dbReference>
<accession>M8D1S5</accession>
<dbReference type="Gene3D" id="3.40.50.2300">
    <property type="match status" value="2"/>
</dbReference>
<dbReference type="OrthoDB" id="9783240at2"/>
<name>M8D1S5_9BACL</name>
<keyword evidence="4" id="KW-0029">Amino-acid transport</keyword>
<dbReference type="Pfam" id="PF13458">
    <property type="entry name" value="Peripla_BP_6"/>
    <property type="match status" value="1"/>
</dbReference>
<dbReference type="EMBL" id="APBN01000020">
    <property type="protein sequence ID" value="EMT50139.1"/>
    <property type="molecule type" value="Genomic_DNA"/>
</dbReference>
<sequence length="415" mass="43623">MKKQKTMAFLATVVALGTALAGCGGGNAGGGGGNASGGEQPAPQSGGNTGSSSGGALQKIVIAAVGPMSGQYSDYGSTAKAGAEYALKQNQEKFKALGFDVQMLTQDDQADPKQGVAVAQMLISNPDVLGVVGHVTTGASITASAQYEQEKLVMVSPSSTGSNLTDEGKKVVHRICARDDQQGSKAAIYAKNQLGVKSAYIVHDKQAYGQGLADEVKKQFEKDGVTIAGYEGITAGEKDYSAVINQILAANPEMIYFGGYYSDAGILIKQAREKGYKGVFMGGDGYDSADLVKIAGADNANNVIFTSTVGDLSATEEGKKWISEFESSTGNKVGIFTSFGYDSMNVMLHGLEEAIKANNGQKPTREQVLDAVHKTKDFQGQFVKVTFNEKGDNEFASVYVYKYENGQKVFVGEAK</sequence>
<dbReference type="GO" id="GO:0006865">
    <property type="term" value="P:amino acid transport"/>
    <property type="evidence" value="ECO:0007669"/>
    <property type="project" value="UniProtKB-KW"/>
</dbReference>
<proteinExistence type="inferred from homology"/>
<evidence type="ECO:0000259" key="7">
    <source>
        <dbReference type="Pfam" id="PF13458"/>
    </source>
</evidence>
<dbReference type="PROSITE" id="PS51257">
    <property type="entry name" value="PROKAR_LIPOPROTEIN"/>
    <property type="match status" value="1"/>
</dbReference>
<dbReference type="GeneID" id="89497789"/>
<organism evidence="8 9">
    <name type="scientific">Brevibacillus borstelensis AK1</name>
    <dbReference type="NCBI Taxonomy" id="1300222"/>
    <lineage>
        <taxon>Bacteria</taxon>
        <taxon>Bacillati</taxon>
        <taxon>Bacillota</taxon>
        <taxon>Bacilli</taxon>
        <taxon>Bacillales</taxon>
        <taxon>Paenibacillaceae</taxon>
        <taxon>Brevibacillus</taxon>
    </lineage>
</organism>
<protein>
    <submittedName>
        <fullName evidence="8">ABC transporter substrate-binding protein</fullName>
    </submittedName>
</protein>
<evidence type="ECO:0000256" key="6">
    <source>
        <dbReference type="SAM" id="SignalP"/>
    </source>
</evidence>
<gene>
    <name evidence="8" type="ORF">I532_23889</name>
</gene>
<evidence type="ECO:0000256" key="1">
    <source>
        <dbReference type="ARBA" id="ARBA00010062"/>
    </source>
</evidence>
<feature type="chain" id="PRO_5038652990" evidence="6">
    <location>
        <begin position="22"/>
        <end position="415"/>
    </location>
</feature>
<feature type="signal peptide" evidence="6">
    <location>
        <begin position="1"/>
        <end position="21"/>
    </location>
</feature>
<dbReference type="PATRIC" id="fig|1300222.3.peg.5017"/>
<comment type="similarity">
    <text evidence="1">Belongs to the leucine-binding protein family.</text>
</comment>
<evidence type="ECO:0000256" key="5">
    <source>
        <dbReference type="SAM" id="MobiDB-lite"/>
    </source>
</evidence>
<dbReference type="AlphaFoldDB" id="M8D1S5"/>
<dbReference type="CDD" id="cd06342">
    <property type="entry name" value="PBP1_ABC_LIVBP-like"/>
    <property type="match status" value="1"/>
</dbReference>